<accession>A0AAD9IAG6</accession>
<dbReference type="InterPro" id="IPR001138">
    <property type="entry name" value="Zn2Cys6_DnaBD"/>
</dbReference>
<dbReference type="GO" id="GO:0008270">
    <property type="term" value="F:zinc ion binding"/>
    <property type="evidence" value="ECO:0007669"/>
    <property type="project" value="InterPro"/>
</dbReference>
<feature type="region of interest" description="Disordered" evidence="2">
    <location>
        <begin position="109"/>
        <end position="129"/>
    </location>
</feature>
<evidence type="ECO:0000313" key="4">
    <source>
        <dbReference type="EMBL" id="KAK2074081.1"/>
    </source>
</evidence>
<dbReference type="AlphaFoldDB" id="A0AAD9IAG6"/>
<feature type="region of interest" description="Disordered" evidence="2">
    <location>
        <begin position="251"/>
        <end position="337"/>
    </location>
</feature>
<dbReference type="Proteomes" id="UP001217918">
    <property type="component" value="Unassembled WGS sequence"/>
</dbReference>
<dbReference type="EMBL" id="JAQQPM010000007">
    <property type="protein sequence ID" value="KAK2074081.1"/>
    <property type="molecule type" value="Genomic_DNA"/>
</dbReference>
<organism evidence="4 5">
    <name type="scientific">Phyllachora maydis</name>
    <dbReference type="NCBI Taxonomy" id="1825666"/>
    <lineage>
        <taxon>Eukaryota</taxon>
        <taxon>Fungi</taxon>
        <taxon>Dikarya</taxon>
        <taxon>Ascomycota</taxon>
        <taxon>Pezizomycotina</taxon>
        <taxon>Sordariomycetes</taxon>
        <taxon>Sordariomycetidae</taxon>
        <taxon>Phyllachorales</taxon>
        <taxon>Phyllachoraceae</taxon>
        <taxon>Phyllachora</taxon>
    </lineage>
</organism>
<evidence type="ECO:0000313" key="5">
    <source>
        <dbReference type="Proteomes" id="UP001217918"/>
    </source>
</evidence>
<evidence type="ECO:0000256" key="1">
    <source>
        <dbReference type="ARBA" id="ARBA00023242"/>
    </source>
</evidence>
<dbReference type="PANTHER" id="PTHR45725:SF20">
    <property type="entry name" value="C3H1-TYPE DOMAIN-CONTAINING PROTEIN-RELATED"/>
    <property type="match status" value="1"/>
</dbReference>
<dbReference type="PROSITE" id="PS50048">
    <property type="entry name" value="ZN2_CY6_FUNGAL_2"/>
    <property type="match status" value="1"/>
</dbReference>
<feature type="compositionally biased region" description="Low complexity" evidence="2">
    <location>
        <begin position="118"/>
        <end position="129"/>
    </location>
</feature>
<sequence>MRSPHFSFFAHPHKPESAQSALSALTRAITTRSTREAGFVCERQDRARTDGIEAILRRPKTTVKAIRRFASGQAVAWHRRHAATRRSSPNAAHHAAAFPAPAVSARTTSAMTASDLQTPGALSPPAAALSPHAATPKTVAFELLFNETPYRARLPLRVSIFPHDTTDSIVTTVKNFYGLYSGPTVSKGVSFEDELGNTLIARYENFGNNMVVYVRVIEENSFAAYPPAQMPPQSYYHADPYPVQAAQVYGQHMSRPVSRTSPRRSPSPNSRGRRSASASTNPTVGKKGRSRSSKTRGPASYTNGDGHSDSLNGYSSGDGDMGSVSGRSREHIGNTEISVENIVEGGRRKRAKFESSELPLFAPPQMPAATSNASVSPARRPEHHRHSLPFVQPSQNNPFTHPRPLQSPQGHAHGYGHAGMYATPAPADRRTRASISYVSGAATVPAMTMMPTPDPTVGSCMSEEDKDVAIQLMRLGEMSNMSHGRTSASTMDDTFSGRADAASSTGATSDAESESDDDDDDDNAPAARRQRLDASGHHKKVMPTTESHFVAAATPHESVEGASGDDADLDDAPPPPQGSMAAPKLKNAKSKLPAKPRAPKTKSASTGGTKSAKSSSASKGKKAAAQTTMPGPMSPASLSGGAPRKPAHANVQAAAMAHGQAADGAAGGEDQPDLSTKPRCQRCRKSKKGCDRQRPCGRCRDAGLPAEMCVSEDEGNGRKGRYGRHMGVPVVTGAGAAAAAVLGGPKDGADGARAGMPPPLPPPPPPATLLPAAPIAAGLGASASTGGFAALGPAAHAHAQAAALAMPAPPVGMGLGGAMGMVGDKGKKRKSECLYTVYPGAAYLLGLWLLRCSLRFIRNPS</sequence>
<feature type="region of interest" description="Disordered" evidence="2">
    <location>
        <begin position="359"/>
        <end position="424"/>
    </location>
</feature>
<feature type="compositionally biased region" description="Low complexity" evidence="2">
    <location>
        <begin position="496"/>
        <end position="510"/>
    </location>
</feature>
<dbReference type="SMART" id="SM00066">
    <property type="entry name" value="GAL4"/>
    <property type="match status" value="1"/>
</dbReference>
<feature type="domain" description="Zn(2)-C6 fungal-type" evidence="3">
    <location>
        <begin position="679"/>
        <end position="711"/>
    </location>
</feature>
<feature type="compositionally biased region" description="Acidic residues" evidence="2">
    <location>
        <begin position="511"/>
        <end position="523"/>
    </location>
</feature>
<protein>
    <recommendedName>
        <fullName evidence="3">Zn(2)-C6 fungal-type domain-containing protein</fullName>
    </recommendedName>
</protein>
<name>A0AAD9IAG6_9PEZI</name>
<gene>
    <name evidence="4" type="ORF">P8C59_008317</name>
</gene>
<keyword evidence="5" id="KW-1185">Reference proteome</keyword>
<dbReference type="InterPro" id="IPR051425">
    <property type="entry name" value="Formin_Homology"/>
</dbReference>
<reference evidence="4" key="1">
    <citation type="journal article" date="2023" name="Mol. Plant Microbe Interact.">
        <title>Elucidating the Obligate Nature and Biological Capacity of an Invasive Fungal Corn Pathogen.</title>
        <authorList>
            <person name="MacCready J.S."/>
            <person name="Roggenkamp E.M."/>
            <person name="Gdanetz K."/>
            <person name="Chilvers M.I."/>
        </authorList>
    </citation>
    <scope>NUCLEOTIDE SEQUENCE</scope>
    <source>
        <strain evidence="4">PM02</strain>
    </source>
</reference>
<evidence type="ECO:0000259" key="3">
    <source>
        <dbReference type="PROSITE" id="PS50048"/>
    </source>
</evidence>
<feature type="region of interest" description="Disordered" evidence="2">
    <location>
        <begin position="479"/>
        <end position="525"/>
    </location>
</feature>
<feature type="compositionally biased region" description="Polar residues" evidence="2">
    <location>
        <begin position="479"/>
        <end position="493"/>
    </location>
</feature>
<feature type="region of interest" description="Disordered" evidence="2">
    <location>
        <begin position="557"/>
        <end position="694"/>
    </location>
</feature>
<keyword evidence="1" id="KW-0539">Nucleus</keyword>
<feature type="compositionally biased region" description="Polar residues" evidence="2">
    <location>
        <begin position="300"/>
        <end position="312"/>
    </location>
</feature>
<dbReference type="GO" id="GO:0000981">
    <property type="term" value="F:DNA-binding transcription factor activity, RNA polymerase II-specific"/>
    <property type="evidence" value="ECO:0007669"/>
    <property type="project" value="InterPro"/>
</dbReference>
<proteinExistence type="predicted"/>
<feature type="compositionally biased region" description="Low complexity" evidence="2">
    <location>
        <begin position="254"/>
        <end position="281"/>
    </location>
</feature>
<feature type="compositionally biased region" description="Low complexity" evidence="2">
    <location>
        <begin position="313"/>
        <end position="326"/>
    </location>
</feature>
<dbReference type="CDD" id="cd00067">
    <property type="entry name" value="GAL4"/>
    <property type="match status" value="1"/>
</dbReference>
<comment type="caution">
    <text evidence="4">The sequence shown here is derived from an EMBL/GenBank/DDBJ whole genome shotgun (WGS) entry which is preliminary data.</text>
</comment>
<feature type="compositionally biased region" description="Low complexity" evidence="2">
    <location>
        <begin position="601"/>
        <end position="618"/>
    </location>
</feature>
<feature type="compositionally biased region" description="Basic residues" evidence="2">
    <location>
        <begin position="586"/>
        <end position="600"/>
    </location>
</feature>
<evidence type="ECO:0000256" key="2">
    <source>
        <dbReference type="SAM" id="MobiDB-lite"/>
    </source>
</evidence>
<feature type="compositionally biased region" description="Low complexity" evidence="2">
    <location>
        <begin position="648"/>
        <end position="664"/>
    </location>
</feature>
<dbReference type="PANTHER" id="PTHR45725">
    <property type="entry name" value="FORMIN HOMOLOGY 2 FAMILY MEMBER"/>
    <property type="match status" value="1"/>
</dbReference>